<feature type="signal peptide" evidence="3">
    <location>
        <begin position="1"/>
        <end position="25"/>
    </location>
</feature>
<feature type="region of interest" description="Disordered" evidence="1">
    <location>
        <begin position="200"/>
        <end position="240"/>
    </location>
</feature>
<keyword evidence="2" id="KW-0812">Transmembrane</keyword>
<evidence type="ECO:0000256" key="3">
    <source>
        <dbReference type="SAM" id="SignalP"/>
    </source>
</evidence>
<dbReference type="Proteomes" id="UP000266743">
    <property type="component" value="Chromosome 3"/>
</dbReference>
<protein>
    <submittedName>
        <fullName evidence="4">Uncharacterized protein</fullName>
    </submittedName>
</protein>
<organism evidence="4">
    <name type="scientific">Trypanosoma brucei equiperdum</name>
    <dbReference type="NCBI Taxonomy" id="630700"/>
    <lineage>
        <taxon>Eukaryota</taxon>
        <taxon>Discoba</taxon>
        <taxon>Euglenozoa</taxon>
        <taxon>Kinetoplastea</taxon>
        <taxon>Metakinetoplastina</taxon>
        <taxon>Trypanosomatida</taxon>
        <taxon>Trypanosomatidae</taxon>
        <taxon>Trypanosoma</taxon>
    </lineage>
</organism>
<keyword evidence="2" id="KW-0472">Membrane</keyword>
<name>A0A3L6LEE7_9TRYP</name>
<gene>
    <name evidence="4" type="ORF">DPX39_030007500</name>
</gene>
<comment type="caution">
    <text evidence="4">The sequence shown here is derived from an EMBL/GenBank/DDBJ whole genome shotgun (WGS) entry which is preliminary data.</text>
</comment>
<reference evidence="4" key="1">
    <citation type="submission" date="2018-09" db="EMBL/GenBank/DDBJ databases">
        <title>whole genome sequence of T. equiperdum IVM-t1 strain.</title>
        <authorList>
            <person name="Suganuma K."/>
        </authorList>
    </citation>
    <scope>NUCLEOTIDE SEQUENCE [LARGE SCALE GENOMIC DNA]</scope>
    <source>
        <strain evidence="4">IVM-t1</strain>
    </source>
</reference>
<evidence type="ECO:0000256" key="2">
    <source>
        <dbReference type="SAM" id="Phobius"/>
    </source>
</evidence>
<keyword evidence="2" id="KW-1133">Transmembrane helix</keyword>
<sequence>MLTMMRGFLLVPLLFYAFFTTGGRAVNVQLPHQITSRMSGEWGIVVQTPCRPFIVGETVTFTDGTAYMQSVNVNFTGALEGTVEHDASGLRAFAAGADEEAVKHYIICGERLNALPTEYRPGFEGEMRMTQLVEYVGHFSKPGNAASECGTIQPSVFVRAIGSDARGLKSDSWRAKQTLQYVELEFVANSLTASCVHKKDVTEDEGSQGSTNRRNAGRRRRGHRVSRGVGAGNNPQGATDQRAYEGSIIIGLTRRKPPEKGFYEQYSMSIFFGVAMFVFRIVQAFKSYRRESSAAR</sequence>
<feature type="compositionally biased region" description="Basic residues" evidence="1">
    <location>
        <begin position="215"/>
        <end position="226"/>
    </location>
</feature>
<feature type="chain" id="PRO_5017959743" evidence="3">
    <location>
        <begin position="26"/>
        <end position="296"/>
    </location>
</feature>
<feature type="transmembrane region" description="Helical" evidence="2">
    <location>
        <begin position="266"/>
        <end position="282"/>
    </location>
</feature>
<evidence type="ECO:0000313" key="4">
    <source>
        <dbReference type="EMBL" id="RHW73687.1"/>
    </source>
</evidence>
<dbReference type="EMBL" id="QSBY01000003">
    <property type="protein sequence ID" value="RHW73687.1"/>
    <property type="molecule type" value="Genomic_DNA"/>
</dbReference>
<dbReference type="AlphaFoldDB" id="A0A3L6LEE7"/>
<accession>A0A3L6LEE7</accession>
<evidence type="ECO:0000256" key="1">
    <source>
        <dbReference type="SAM" id="MobiDB-lite"/>
    </source>
</evidence>
<proteinExistence type="predicted"/>
<keyword evidence="3" id="KW-0732">Signal</keyword>